<proteinExistence type="predicted"/>
<evidence type="ECO:0000313" key="2">
    <source>
        <dbReference type="Proteomes" id="UP000032287"/>
    </source>
</evidence>
<dbReference type="Proteomes" id="UP000032287">
    <property type="component" value="Unassembled WGS sequence"/>
</dbReference>
<dbReference type="EMBL" id="JWHU01000012">
    <property type="protein sequence ID" value="KIU21126.1"/>
    <property type="molecule type" value="Genomic_DNA"/>
</dbReference>
<dbReference type="KEGG" id="wcb:AO080_04905"/>
<name>A0A0D1LZD7_9LACO</name>
<keyword evidence="2" id="KW-1185">Reference proteome</keyword>
<organism evidence="1 2">
    <name type="scientific">Weissella cibaria</name>
    <dbReference type="NCBI Taxonomy" id="137591"/>
    <lineage>
        <taxon>Bacteria</taxon>
        <taxon>Bacillati</taxon>
        <taxon>Bacillota</taxon>
        <taxon>Bacilli</taxon>
        <taxon>Lactobacillales</taxon>
        <taxon>Lactobacillaceae</taxon>
        <taxon>Weissella</taxon>
    </lineage>
</organism>
<accession>A0A0D1LZD7</accession>
<evidence type="ECO:0000313" key="1">
    <source>
        <dbReference type="EMBL" id="KIU21126.1"/>
    </source>
</evidence>
<protein>
    <submittedName>
        <fullName evidence="1">Uncharacterized protein</fullName>
    </submittedName>
</protein>
<dbReference type="PATRIC" id="fig|137591.25.peg.855"/>
<dbReference type="STRING" id="137591.AO080_04905"/>
<comment type="caution">
    <text evidence="1">The sequence shown here is derived from an EMBL/GenBank/DDBJ whole genome shotgun (WGS) entry which is preliminary data.</text>
</comment>
<gene>
    <name evidence="1" type="ORF">QX99_00885</name>
</gene>
<dbReference type="AlphaFoldDB" id="A0A0D1LZD7"/>
<sequence>MTMAEQGEATCEGCDEFDRHGFLEMKRDFREMRRDVTKIRVELVEIRADLRILDNRMVNVEKTLETFATRNEMQLMLREHALANRKAMYRALGVVTVVLGGLMCILESLN</sequence>
<dbReference type="RefSeq" id="WP_043707667.1">
    <property type="nucleotide sequence ID" value="NZ_CP012873.1"/>
</dbReference>
<reference evidence="1 2" key="1">
    <citation type="journal article" date="2015" name="Microbiology (Mosc.)">
        <title>Genomics of the Weissella cibaria species with an examination of its metabolic traits.</title>
        <authorList>
            <person name="Lynch K.M."/>
            <person name="Lucid A."/>
            <person name="Arendt E.K."/>
            <person name="Sleator R.D."/>
            <person name="Lucey B."/>
            <person name="Coffey A."/>
        </authorList>
    </citation>
    <scope>NUCLEOTIDE SEQUENCE [LARGE SCALE GENOMIC DNA]</scope>
    <source>
        <strain evidence="1 2">MG1</strain>
    </source>
</reference>